<dbReference type="OrthoDB" id="8902597at2"/>
<dbReference type="RefSeq" id="WP_051597739.1">
    <property type="nucleotide sequence ID" value="NZ_ARYJ01000011.1"/>
</dbReference>
<gene>
    <name evidence="2" type="ORF">HJA_14539</name>
</gene>
<dbReference type="AlphaFoldDB" id="A0A059F8A8"/>
<dbReference type="eggNOG" id="COG0457">
    <property type="taxonomic scope" value="Bacteria"/>
</dbReference>
<dbReference type="Proteomes" id="UP000024816">
    <property type="component" value="Unassembled WGS sequence"/>
</dbReference>
<dbReference type="PATRIC" id="fig|1280952.3.peg.2909"/>
<keyword evidence="1" id="KW-0732">Signal</keyword>
<evidence type="ECO:0000313" key="3">
    <source>
        <dbReference type="Proteomes" id="UP000024816"/>
    </source>
</evidence>
<accession>A0A059F8A8</accession>
<evidence type="ECO:0000256" key="1">
    <source>
        <dbReference type="SAM" id="SignalP"/>
    </source>
</evidence>
<feature type="signal peptide" evidence="1">
    <location>
        <begin position="1"/>
        <end position="25"/>
    </location>
</feature>
<comment type="caution">
    <text evidence="2">The sequence shown here is derived from an EMBL/GenBank/DDBJ whole genome shotgun (WGS) entry which is preliminary data.</text>
</comment>
<sequence>MNTLPYAAAVLCLSACMSSPEVSSAAAAPAACDAPVYHQFDFWIGEWAVYDPAGNLAGTNSIQPEESGCLLVERWTNTAGGTGQSYNFYDPGIGKWRQIWVNAAGVIDYAGGLTETGAMYLEGEIRNRGAASAPFTGEWTANADGSVTQHFRQQNPETGEWSDWFVGRYVRKSVE</sequence>
<protein>
    <recommendedName>
        <fullName evidence="4">Lipoprotein</fullName>
    </recommendedName>
</protein>
<keyword evidence="3" id="KW-1185">Reference proteome</keyword>
<feature type="chain" id="PRO_5001572071" description="Lipoprotein" evidence="1">
    <location>
        <begin position="26"/>
        <end position="175"/>
    </location>
</feature>
<evidence type="ECO:0000313" key="2">
    <source>
        <dbReference type="EMBL" id="KCZ86827.1"/>
    </source>
</evidence>
<dbReference type="EMBL" id="ARYJ01000011">
    <property type="protein sequence ID" value="KCZ86827.1"/>
    <property type="molecule type" value="Genomic_DNA"/>
</dbReference>
<name>A0A059F8A8_9PROT</name>
<proteinExistence type="predicted"/>
<reference evidence="2 3" key="1">
    <citation type="journal article" date="2014" name="Antonie Van Leeuwenhoek">
        <title>Hyphomonas beringensis sp. nov. and Hyphomonas chukchiensis sp. nov., isolated from surface seawater of the Bering Sea and Chukchi Sea.</title>
        <authorList>
            <person name="Li C."/>
            <person name="Lai Q."/>
            <person name="Li G."/>
            <person name="Dong C."/>
            <person name="Wang J."/>
            <person name="Liao Y."/>
            <person name="Shao Z."/>
        </authorList>
    </citation>
    <scope>NUCLEOTIDE SEQUENCE [LARGE SCALE GENOMIC DNA]</scope>
    <source>
        <strain evidence="2 3">VP2</strain>
    </source>
</reference>
<evidence type="ECO:0008006" key="4">
    <source>
        <dbReference type="Google" id="ProtNLM"/>
    </source>
</evidence>
<organism evidence="2 3">
    <name type="scientific">Hyphomonas jannaschiana VP2</name>
    <dbReference type="NCBI Taxonomy" id="1280952"/>
    <lineage>
        <taxon>Bacteria</taxon>
        <taxon>Pseudomonadati</taxon>
        <taxon>Pseudomonadota</taxon>
        <taxon>Alphaproteobacteria</taxon>
        <taxon>Hyphomonadales</taxon>
        <taxon>Hyphomonadaceae</taxon>
        <taxon>Hyphomonas</taxon>
    </lineage>
</organism>
<dbReference type="STRING" id="1280952.HJA_14539"/>